<dbReference type="PANTHER" id="PTHR15243">
    <property type="entry name" value="SERINE/THREONINE-PROTEIN KINASE 19"/>
    <property type="match status" value="1"/>
</dbReference>
<organism evidence="3 4">
    <name type="scientific">Chaetoceros tenuissimus</name>
    <dbReference type="NCBI Taxonomy" id="426638"/>
    <lineage>
        <taxon>Eukaryota</taxon>
        <taxon>Sar</taxon>
        <taxon>Stramenopiles</taxon>
        <taxon>Ochrophyta</taxon>
        <taxon>Bacillariophyta</taxon>
        <taxon>Coscinodiscophyceae</taxon>
        <taxon>Chaetocerotophycidae</taxon>
        <taxon>Chaetocerotales</taxon>
        <taxon>Chaetocerotaceae</taxon>
        <taxon>Chaetoceros</taxon>
    </lineage>
</organism>
<gene>
    <name evidence="3" type="ORF">CTEN210_06165</name>
</gene>
<feature type="compositionally biased region" description="Low complexity" evidence="2">
    <location>
        <begin position="1"/>
        <end position="12"/>
    </location>
</feature>
<dbReference type="AlphaFoldDB" id="A0AAD3CPZ6"/>
<comment type="caution">
    <text evidence="3">The sequence shown here is derived from an EMBL/GenBank/DDBJ whole genome shotgun (WGS) entry which is preliminary data.</text>
</comment>
<keyword evidence="4" id="KW-1185">Reference proteome</keyword>
<evidence type="ECO:0000256" key="1">
    <source>
        <dbReference type="ARBA" id="ARBA00093458"/>
    </source>
</evidence>
<evidence type="ECO:0000313" key="3">
    <source>
        <dbReference type="EMBL" id="GFH49689.1"/>
    </source>
</evidence>
<dbReference type="Proteomes" id="UP001054902">
    <property type="component" value="Unassembled WGS sequence"/>
</dbReference>
<sequence length="347" mass="38428">MSSRSSAKISVKISKKRKRGSNANTSTQKGQSQSNHNGAEKPSIPSILSGNISIASSTNTAVTKTTKSTPDEFFPDALDIELPSNIELAMQSLKQRFSYGTCDLYYSDAIPFCMKEMVNAALMSSSGNKSSDQVLSVDASTGFDIELKELCTSGKIRMIQLQGLDGEDDVALFETADYVKGVKDAQTHAKEASEQDNKVIQLFLEVISSFHLTYVFGSELVEAMKEVNERSADCEYLLNEDKWIDVLINSQLLLPRRLNSAIHVTKGKETYWITLPKLGMASSLIAEGRKRMILKLKRAPYKELKRKQLEETARGGMMGPFHVRDLVARGVVRVKKTANGQFIKLIV</sequence>
<accession>A0AAD3CPZ6</accession>
<evidence type="ECO:0000256" key="2">
    <source>
        <dbReference type="SAM" id="MobiDB-lite"/>
    </source>
</evidence>
<proteinExistence type="inferred from homology"/>
<name>A0AAD3CPZ6_9STRA</name>
<comment type="similarity">
    <text evidence="1">Belongs to the STK19 family.</text>
</comment>
<dbReference type="Pfam" id="PF10494">
    <property type="entry name" value="Stk19"/>
    <property type="match status" value="1"/>
</dbReference>
<protein>
    <submittedName>
        <fullName evidence="3">Uncharacterized protein</fullName>
    </submittedName>
</protein>
<evidence type="ECO:0000313" key="4">
    <source>
        <dbReference type="Proteomes" id="UP001054902"/>
    </source>
</evidence>
<dbReference type="PANTHER" id="PTHR15243:SF0">
    <property type="entry name" value="SERINE_THREONINE-PROTEIN KINASE 19"/>
    <property type="match status" value="1"/>
</dbReference>
<dbReference type="EMBL" id="BLLK01000038">
    <property type="protein sequence ID" value="GFH49689.1"/>
    <property type="molecule type" value="Genomic_DNA"/>
</dbReference>
<feature type="compositionally biased region" description="Polar residues" evidence="2">
    <location>
        <begin position="22"/>
        <end position="37"/>
    </location>
</feature>
<dbReference type="InterPro" id="IPR018865">
    <property type="entry name" value="STK19-like"/>
</dbReference>
<feature type="region of interest" description="Disordered" evidence="2">
    <location>
        <begin position="1"/>
        <end position="45"/>
    </location>
</feature>
<reference evidence="3 4" key="1">
    <citation type="journal article" date="2021" name="Sci. Rep.">
        <title>The genome of the diatom Chaetoceros tenuissimus carries an ancient integrated fragment of an extant virus.</title>
        <authorList>
            <person name="Hongo Y."/>
            <person name="Kimura K."/>
            <person name="Takaki Y."/>
            <person name="Yoshida Y."/>
            <person name="Baba S."/>
            <person name="Kobayashi G."/>
            <person name="Nagasaki K."/>
            <person name="Hano T."/>
            <person name="Tomaru Y."/>
        </authorList>
    </citation>
    <scope>NUCLEOTIDE SEQUENCE [LARGE SCALE GENOMIC DNA]</scope>
    <source>
        <strain evidence="3 4">NIES-3715</strain>
    </source>
</reference>